<feature type="transmembrane region" description="Helical" evidence="1">
    <location>
        <begin position="173"/>
        <end position="193"/>
    </location>
</feature>
<organism evidence="2 3">
    <name type="scientific">Vibrio cholerae</name>
    <dbReference type="NCBI Taxonomy" id="666"/>
    <lineage>
        <taxon>Bacteria</taxon>
        <taxon>Pseudomonadati</taxon>
        <taxon>Pseudomonadota</taxon>
        <taxon>Gammaproteobacteria</taxon>
        <taxon>Vibrionales</taxon>
        <taxon>Vibrionaceae</taxon>
        <taxon>Vibrio</taxon>
    </lineage>
</organism>
<keyword evidence="1" id="KW-1133">Transmembrane helix</keyword>
<keyword evidence="1" id="KW-0812">Transmembrane</keyword>
<evidence type="ECO:0000313" key="3">
    <source>
        <dbReference type="Proteomes" id="UP000294145"/>
    </source>
</evidence>
<feature type="transmembrane region" description="Helical" evidence="1">
    <location>
        <begin position="22"/>
        <end position="48"/>
    </location>
</feature>
<feature type="transmembrane region" description="Helical" evidence="1">
    <location>
        <begin position="77"/>
        <end position="96"/>
    </location>
</feature>
<dbReference type="RefSeq" id="WP_100068010.1">
    <property type="nucleotide sequence ID" value="NZ_CP175807.1"/>
</dbReference>
<dbReference type="Pfam" id="PF04854">
    <property type="entry name" value="DUF624"/>
    <property type="match status" value="1"/>
</dbReference>
<evidence type="ECO:0000256" key="1">
    <source>
        <dbReference type="SAM" id="Phobius"/>
    </source>
</evidence>
<keyword evidence="1" id="KW-0472">Membrane</keyword>
<reference evidence="2 3" key="1">
    <citation type="submission" date="2019-02" db="EMBL/GenBank/DDBJ databases">
        <title>Genomic plasticity associated with the antimicrobial resistance in Vibrio cholerae.</title>
        <authorList>
            <person name="Verma J."/>
            <person name="Bag S."/>
            <person name="Saha B."/>
            <person name="Kumar P."/>
            <person name="Ghosh T.S."/>
            <person name="Dayal M."/>
            <person name="Senapati T."/>
            <person name="Mehra S."/>
            <person name="Dey P."/>
            <person name="Desigamani A."/>
            <person name="Kumar D."/>
            <person name="Rana P."/>
            <person name="Kumar B."/>
            <person name="Maiti T.K."/>
            <person name="Sharma N.C."/>
            <person name="Bhadra R.K."/>
            <person name="Mutreja A."/>
            <person name="Nair G.B."/>
            <person name="Ramamurthy T."/>
            <person name="Das B."/>
        </authorList>
    </citation>
    <scope>NUCLEOTIDE SEQUENCE [LARGE SCALE GENOMIC DNA]</scope>
    <source>
        <strain evidence="2 3">IDH06781</strain>
    </source>
</reference>
<feature type="transmembrane region" description="Helical" evidence="1">
    <location>
        <begin position="102"/>
        <end position="125"/>
    </location>
</feature>
<proteinExistence type="predicted"/>
<dbReference type="Proteomes" id="UP000294145">
    <property type="component" value="Unassembled WGS sequence"/>
</dbReference>
<gene>
    <name evidence="2" type="ORF">EYB64_03800</name>
</gene>
<accession>A0A7Z7YGA5</accession>
<evidence type="ECO:0000313" key="2">
    <source>
        <dbReference type="EMBL" id="TBM45401.1"/>
    </source>
</evidence>
<sequence>MMSTSPLINFCRWLSRLVWLNITWVLFTLLGGVVFGFFPATVTMCFIIRQYLNGAEKSTLKTMWTVFKREFLRSNKVGWAVLIPTLSLLWYVNWGIINLSELYSLIAISFFPLTLLLIALIYYLMIQISIYDTDGIKNNFVSALSLLINDKQTFLMTILVGMILVLFGLFFPIIFLLFGLSPICFCTIALLWLKNSEFQYNAYDS</sequence>
<protein>
    <submittedName>
        <fullName evidence="2">DUF624 domain-containing protein</fullName>
    </submittedName>
</protein>
<dbReference type="AlphaFoldDB" id="A0A7Z7YGA5"/>
<feature type="transmembrane region" description="Helical" evidence="1">
    <location>
        <begin position="146"/>
        <end position="167"/>
    </location>
</feature>
<comment type="caution">
    <text evidence="2">The sequence shown here is derived from an EMBL/GenBank/DDBJ whole genome shotgun (WGS) entry which is preliminary data.</text>
</comment>
<dbReference type="EMBL" id="SISP01000003">
    <property type="protein sequence ID" value="TBM45401.1"/>
    <property type="molecule type" value="Genomic_DNA"/>
</dbReference>
<dbReference type="InterPro" id="IPR006938">
    <property type="entry name" value="DUF624"/>
</dbReference>
<name>A0A7Z7YGA5_VIBCL</name>